<comment type="caution">
    <text evidence="4">The sequence shown here is derived from an EMBL/GenBank/DDBJ whole genome shotgun (WGS) entry which is preliminary data.</text>
</comment>
<keyword evidence="2" id="KW-0732">Signal</keyword>
<dbReference type="PROSITE" id="PS51318">
    <property type="entry name" value="TAT"/>
    <property type="match status" value="1"/>
</dbReference>
<feature type="region of interest" description="Disordered" evidence="1">
    <location>
        <begin position="129"/>
        <end position="156"/>
    </location>
</feature>
<keyword evidence="5" id="KW-1185">Reference proteome</keyword>
<dbReference type="InterPro" id="IPR006311">
    <property type="entry name" value="TAT_signal"/>
</dbReference>
<reference evidence="5" key="1">
    <citation type="submission" date="2023-07" db="EMBL/GenBank/DDBJ databases">
        <authorList>
            <person name="Deng Y."/>
            <person name="Zhang Y.-Q."/>
        </authorList>
    </citation>
    <scope>NUCLEOTIDE SEQUENCE [LARGE SCALE GENOMIC DNA]</scope>
    <source>
        <strain evidence="5">CPCC 205710</strain>
    </source>
</reference>
<dbReference type="RefSeq" id="WP_260995493.1">
    <property type="nucleotide sequence ID" value="NZ_JAODWD010000006.1"/>
</dbReference>
<evidence type="ECO:0000313" key="5">
    <source>
        <dbReference type="Proteomes" id="UP001206639"/>
    </source>
</evidence>
<proteinExistence type="predicted"/>
<name>A0ABT2MGM4_9MYCO</name>
<evidence type="ECO:0000313" key="4">
    <source>
        <dbReference type="EMBL" id="MCT7661431.1"/>
    </source>
</evidence>
<feature type="signal peptide" evidence="2">
    <location>
        <begin position="1"/>
        <end position="36"/>
    </location>
</feature>
<evidence type="ECO:0000259" key="3">
    <source>
        <dbReference type="Pfam" id="PF13827"/>
    </source>
</evidence>
<feature type="chain" id="PRO_5045563818" evidence="2">
    <location>
        <begin position="37"/>
        <end position="156"/>
    </location>
</feature>
<feature type="domain" description="DUF4189" evidence="3">
    <location>
        <begin position="42"/>
        <end position="120"/>
    </location>
</feature>
<dbReference type="EMBL" id="JAODWD010000006">
    <property type="protein sequence ID" value="MCT7661431.1"/>
    <property type="molecule type" value="Genomic_DNA"/>
</dbReference>
<gene>
    <name evidence="4" type="ORF">N4S67_23775</name>
</gene>
<evidence type="ECO:0000256" key="2">
    <source>
        <dbReference type="SAM" id="SignalP"/>
    </source>
</evidence>
<protein>
    <submittedName>
        <fullName evidence="4">DUF4189 domain-containing protein</fullName>
    </submittedName>
</protein>
<feature type="compositionally biased region" description="Pro residues" evidence="1">
    <location>
        <begin position="138"/>
        <end position="156"/>
    </location>
</feature>
<organism evidence="4 5">
    <name type="scientific">Mycobacterium deserti</name>
    <dbReference type="NCBI Taxonomy" id="2978347"/>
    <lineage>
        <taxon>Bacteria</taxon>
        <taxon>Bacillati</taxon>
        <taxon>Actinomycetota</taxon>
        <taxon>Actinomycetes</taxon>
        <taxon>Mycobacteriales</taxon>
        <taxon>Mycobacteriaceae</taxon>
        <taxon>Mycobacterium</taxon>
    </lineage>
</organism>
<dbReference type="InterPro" id="IPR025240">
    <property type="entry name" value="DUF4189"/>
</dbReference>
<evidence type="ECO:0000256" key="1">
    <source>
        <dbReference type="SAM" id="MobiDB-lite"/>
    </source>
</evidence>
<sequence length="156" mass="15888">MSRQKSSPRTRFAAAAIAAAAAVGVGTLSPPPTADAQPFSFYVAVAYSFRSDVGAVGRSTAEDGARIAALQACQDKGGNHCVWFGTARNVCIALAVLGAQEWVTKNGIDVQSAEQNALAANPGGRIAASGCALQSPTSNPPTKPRPTIVPPVPAEQ</sequence>
<dbReference type="Proteomes" id="UP001206639">
    <property type="component" value="Unassembled WGS sequence"/>
</dbReference>
<dbReference type="Pfam" id="PF13827">
    <property type="entry name" value="DUF4189"/>
    <property type="match status" value="1"/>
</dbReference>
<accession>A0ABT2MGM4</accession>